<dbReference type="AlphaFoldDB" id="A0A2S9J3A7"/>
<proteinExistence type="predicted"/>
<dbReference type="Proteomes" id="UP000239711">
    <property type="component" value="Unassembled WGS sequence"/>
</dbReference>
<name>A0A2S9J3A7_9SPHI</name>
<reference evidence="1 2" key="1">
    <citation type="submission" date="2018-02" db="EMBL/GenBank/DDBJ databases">
        <title>The draft genome of Sphingobacterium sp. 5JN-11.</title>
        <authorList>
            <person name="Liu L."/>
            <person name="Li L."/>
            <person name="Liang L."/>
            <person name="Zhang X."/>
            <person name="Wang T."/>
        </authorList>
    </citation>
    <scope>NUCLEOTIDE SEQUENCE [LARGE SCALE GENOMIC DNA]</scope>
    <source>
        <strain evidence="1 2">5JN-11</strain>
    </source>
</reference>
<gene>
    <name evidence="1" type="ORF">C5745_10495</name>
</gene>
<protein>
    <recommendedName>
        <fullName evidence="3">Leucine-rich repeat domain-containing protein</fullName>
    </recommendedName>
</protein>
<evidence type="ECO:0000313" key="1">
    <source>
        <dbReference type="EMBL" id="PRD47251.1"/>
    </source>
</evidence>
<dbReference type="InterPro" id="IPR032675">
    <property type="entry name" value="LRR_dom_sf"/>
</dbReference>
<evidence type="ECO:0008006" key="3">
    <source>
        <dbReference type="Google" id="ProtNLM"/>
    </source>
</evidence>
<dbReference type="Gene3D" id="3.80.10.10">
    <property type="entry name" value="Ribonuclease Inhibitor"/>
    <property type="match status" value="1"/>
</dbReference>
<dbReference type="InterPro" id="IPR001611">
    <property type="entry name" value="Leu-rich_rpt"/>
</dbReference>
<evidence type="ECO:0000313" key="2">
    <source>
        <dbReference type="Proteomes" id="UP000239711"/>
    </source>
</evidence>
<dbReference type="EMBL" id="PVBQ01000007">
    <property type="protein sequence ID" value="PRD47251.1"/>
    <property type="molecule type" value="Genomic_DNA"/>
</dbReference>
<accession>A0A2S9J3A7</accession>
<keyword evidence="2" id="KW-1185">Reference proteome</keyword>
<dbReference type="SUPFAM" id="SSF52058">
    <property type="entry name" value="L domain-like"/>
    <property type="match status" value="1"/>
</dbReference>
<dbReference type="PROSITE" id="PS51450">
    <property type="entry name" value="LRR"/>
    <property type="match status" value="1"/>
</dbReference>
<sequence length="286" mass="32818">MEKNRIIFNEGLLGTKATIEGPWKKEYLALLLEKKVQELELNDGKGWYGDNVQFLEQLPHLKSLIIIDLNIKSIEPIHSLNGLTKLEINTYSNDPINFTDFPQLLECSFEWIAGSETLFESSTLQKLFINEYTKKDSTVFSGLFNLKELSILNSPIENLEGLSKLKSLNYLRLGNLKNLNSLHGIGSLQGIEELEIQRCKGILDVSEVFKLIKLKRLLLIDLGDITSIHGIEYLTELKDFLFYESTNILDGDLSPLTQLKNLKTVSYQNRRHYSHKREDFGELYFG</sequence>
<comment type="caution">
    <text evidence="1">The sequence shown here is derived from an EMBL/GenBank/DDBJ whole genome shotgun (WGS) entry which is preliminary data.</text>
</comment>
<organism evidence="1 2">
    <name type="scientific">Sphingobacterium haloxyli</name>
    <dbReference type="NCBI Taxonomy" id="2100533"/>
    <lineage>
        <taxon>Bacteria</taxon>
        <taxon>Pseudomonadati</taxon>
        <taxon>Bacteroidota</taxon>
        <taxon>Sphingobacteriia</taxon>
        <taxon>Sphingobacteriales</taxon>
        <taxon>Sphingobacteriaceae</taxon>
        <taxon>Sphingobacterium</taxon>
    </lineage>
</organism>